<gene>
    <name evidence="1" type="ORF">DBV15_00179</name>
</gene>
<comment type="caution">
    <text evidence="1">The sequence shown here is derived from an EMBL/GenBank/DDBJ whole genome shotgun (WGS) entry which is preliminary data.</text>
</comment>
<organism evidence="1 2">
    <name type="scientific">Temnothorax longispinosus</name>
    <dbReference type="NCBI Taxonomy" id="300112"/>
    <lineage>
        <taxon>Eukaryota</taxon>
        <taxon>Metazoa</taxon>
        <taxon>Ecdysozoa</taxon>
        <taxon>Arthropoda</taxon>
        <taxon>Hexapoda</taxon>
        <taxon>Insecta</taxon>
        <taxon>Pterygota</taxon>
        <taxon>Neoptera</taxon>
        <taxon>Endopterygota</taxon>
        <taxon>Hymenoptera</taxon>
        <taxon>Apocrita</taxon>
        <taxon>Aculeata</taxon>
        <taxon>Formicoidea</taxon>
        <taxon>Formicidae</taxon>
        <taxon>Myrmicinae</taxon>
        <taxon>Temnothorax</taxon>
    </lineage>
</organism>
<dbReference type="AlphaFoldDB" id="A0A4S2KHV0"/>
<evidence type="ECO:0000313" key="2">
    <source>
        <dbReference type="Proteomes" id="UP000310200"/>
    </source>
</evidence>
<protein>
    <submittedName>
        <fullName evidence="1">Uncharacterized protein</fullName>
    </submittedName>
</protein>
<reference evidence="1 2" key="1">
    <citation type="journal article" date="2019" name="Philos. Trans. R. Soc. Lond., B, Biol. Sci.">
        <title>Ant behaviour and brain gene expression of defending hosts depend on the ecological success of the intruding social parasite.</title>
        <authorList>
            <person name="Kaur R."/>
            <person name="Stoldt M."/>
            <person name="Jongepier E."/>
            <person name="Feldmeyer B."/>
            <person name="Menzel F."/>
            <person name="Bornberg-Bauer E."/>
            <person name="Foitzik S."/>
        </authorList>
    </citation>
    <scope>NUCLEOTIDE SEQUENCE [LARGE SCALE GENOMIC DNA]</scope>
    <source>
        <tissue evidence="1">Whole body</tissue>
    </source>
</reference>
<evidence type="ECO:0000313" key="1">
    <source>
        <dbReference type="EMBL" id="TGZ47459.1"/>
    </source>
</evidence>
<keyword evidence="2" id="KW-1185">Reference proteome</keyword>
<feature type="non-terminal residue" evidence="1">
    <location>
        <position position="1"/>
    </location>
</feature>
<proteinExistence type="predicted"/>
<sequence length="117" mass="13422">RSSVRLPAPRERAVKNLLKGVGRRSGRPAGDDRKTDASFALEEELLARYEGAKVTADKPRAYVWKSYMNIFHRIYARGPPDSLIISLELVRIIYRSSSMYVISTLIYFRNFITILTI</sequence>
<dbReference type="EMBL" id="QBLH01002732">
    <property type="protein sequence ID" value="TGZ47459.1"/>
    <property type="molecule type" value="Genomic_DNA"/>
</dbReference>
<name>A0A4S2KHV0_9HYME</name>
<accession>A0A4S2KHV0</accession>
<dbReference type="Proteomes" id="UP000310200">
    <property type="component" value="Unassembled WGS sequence"/>
</dbReference>